<evidence type="ECO:0000313" key="2">
    <source>
        <dbReference type="Proteomes" id="UP000321899"/>
    </source>
</evidence>
<dbReference type="AlphaFoldDB" id="A0A5Q4VEL4"/>
<gene>
    <name evidence="1" type="ORF">FIM25_04760</name>
</gene>
<dbReference type="Proteomes" id="UP000321899">
    <property type="component" value="Unassembled WGS sequence"/>
</dbReference>
<dbReference type="RefSeq" id="WP_139446852.1">
    <property type="nucleotide sequence ID" value="NZ_VDMB01000004.1"/>
</dbReference>
<keyword evidence="2" id="KW-1185">Reference proteome</keyword>
<comment type="caution">
    <text evidence="1">The sequence shown here is derived from an EMBL/GenBank/DDBJ whole genome shotgun (WGS) entry which is preliminary data.</text>
</comment>
<dbReference type="EMBL" id="VDMB01000004">
    <property type="protein sequence ID" value="TYT75398.1"/>
    <property type="molecule type" value="Genomic_DNA"/>
</dbReference>
<dbReference type="OrthoDB" id="5519087at2"/>
<evidence type="ECO:0000313" key="1">
    <source>
        <dbReference type="EMBL" id="TYT75398.1"/>
    </source>
</evidence>
<protein>
    <submittedName>
        <fullName evidence="1">Uncharacterized protein</fullName>
    </submittedName>
</protein>
<sequence length="326" mass="37887">MAEFLFPNDTALVTGMNSYYISLKRLIEHYQGEAGCGCLHFRSTSAEALLFFDEKKIMDSVFSDGNGRSTGPAAVELLKASIAVQKYRVSVYGIDAKALEYWISMIHAIPMSKPVSLRFDKLIDVLDKENESRPDTGYFRIKGDKKRQIGWVFFQNKRIYGFRLPGDRAPWLGPEDLPDFMEKFKGSLKIEVLLGEVKKKKESQPQTTESNKTLALLEELVRHTENIVHGMKRNKTDFQILFRKMCIKWADIYYFLDPFAAELSYKDQSLFFESNAGNRELIEGVTRVLFEIMKESNVEKQYHSVFHDWQEKYREYLATLEVRFPE</sequence>
<accession>A0A5Q4VEL4</accession>
<organism evidence="1 2">
    <name type="scientific">Desulfobotulus mexicanus</name>
    <dbReference type="NCBI Taxonomy" id="2586642"/>
    <lineage>
        <taxon>Bacteria</taxon>
        <taxon>Pseudomonadati</taxon>
        <taxon>Thermodesulfobacteriota</taxon>
        <taxon>Desulfobacteria</taxon>
        <taxon>Desulfobacterales</taxon>
        <taxon>Desulfobacteraceae</taxon>
        <taxon>Desulfobotulus</taxon>
    </lineage>
</organism>
<reference evidence="1 2" key="1">
    <citation type="submission" date="2019-06" db="EMBL/GenBank/DDBJ databases">
        <title>Desulfobotulus mexicanus sp. nov., a novel sulfate-reducing bacterium isolated from the sediment of an alkaline crater lake in Mexico.</title>
        <authorList>
            <person name="Hirschler-Rea A."/>
        </authorList>
    </citation>
    <scope>NUCLEOTIDE SEQUENCE [LARGE SCALE GENOMIC DNA]</scope>
    <source>
        <strain evidence="1 2">PAR22N</strain>
    </source>
</reference>
<proteinExistence type="predicted"/>
<name>A0A5Q4VEL4_9BACT</name>